<evidence type="ECO:0000313" key="15">
    <source>
        <dbReference type="Proteomes" id="UP000813461"/>
    </source>
</evidence>
<dbReference type="InterPro" id="IPR033599">
    <property type="entry name" value="TAF1B/Rrn7"/>
</dbReference>
<evidence type="ECO:0000256" key="10">
    <source>
        <dbReference type="SAM" id="MobiDB-lite"/>
    </source>
</evidence>
<dbReference type="InterPro" id="IPR048540">
    <property type="entry name" value="Rrn7_cyclin_N"/>
</dbReference>
<dbReference type="InterPro" id="IPR021752">
    <property type="entry name" value="TF_Rrn7_Zf"/>
</dbReference>
<dbReference type="PANTHER" id="PTHR31576:SF2">
    <property type="entry name" value="TATA BOX-BINDING PROTEIN-ASSOCIATED FACTOR RNA POLYMERASE I SUBUNIT B"/>
    <property type="match status" value="1"/>
</dbReference>
<proteinExistence type="inferred from homology"/>
<organism evidence="14 15">
    <name type="scientific">Paraphoma chrysanthemicola</name>
    <dbReference type="NCBI Taxonomy" id="798071"/>
    <lineage>
        <taxon>Eukaryota</taxon>
        <taxon>Fungi</taxon>
        <taxon>Dikarya</taxon>
        <taxon>Ascomycota</taxon>
        <taxon>Pezizomycotina</taxon>
        <taxon>Dothideomycetes</taxon>
        <taxon>Pleosporomycetidae</taxon>
        <taxon>Pleosporales</taxon>
        <taxon>Pleosporineae</taxon>
        <taxon>Phaeosphaeriaceae</taxon>
        <taxon>Paraphoma</taxon>
    </lineage>
</organism>
<feature type="domain" description="Rrn7/TAF1B N-terminal cyclin" evidence="12">
    <location>
        <begin position="89"/>
        <end position="219"/>
    </location>
</feature>
<evidence type="ECO:0000256" key="6">
    <source>
        <dbReference type="ARBA" id="ARBA00023015"/>
    </source>
</evidence>
<comment type="subcellular location">
    <subcellularLocation>
        <location evidence="1">Nucleus</location>
        <location evidence="1">Nucleolus</location>
    </subcellularLocation>
</comment>
<evidence type="ECO:0000256" key="5">
    <source>
        <dbReference type="ARBA" id="ARBA00022833"/>
    </source>
</evidence>
<comment type="caution">
    <text evidence="14">The sequence shown here is derived from an EMBL/GenBank/DDBJ whole genome shotgun (WGS) entry which is preliminary data.</text>
</comment>
<feature type="compositionally biased region" description="Basic and acidic residues" evidence="10">
    <location>
        <begin position="155"/>
        <end position="166"/>
    </location>
</feature>
<dbReference type="GO" id="GO:0042790">
    <property type="term" value="P:nucleolar large rRNA transcription by RNA polymerase I"/>
    <property type="evidence" value="ECO:0007669"/>
    <property type="project" value="TreeGrafter"/>
</dbReference>
<dbReference type="Pfam" id="PF11781">
    <property type="entry name" value="Zn_ribbon_RRN7"/>
    <property type="match status" value="1"/>
</dbReference>
<sequence>MRIMEPRKTKGPICGVENCRSRSYEEGEDGFLYCQNGHRQGGLVRGEDDEDNYTPAARQITRKQKDDDNRKVARHYSGRQAFNLYLKCLQLILRHQLKFLVHEKGLPSELETVVFDLWALRIARLAEKIATTNDDSDSQSQVFSTLESEESEATDNERGKTSTFKDRDKKLDGAPNLYDCLVLCYLGISTLRLPITPGDIYAWTTDGDMAFRASIRLLPLAMRDRLPASYHAVLDPQTLMRHKRFYNTLMNLEISLEKEHGIIWPALNVPLLLYRYMKDLALPLELYDSTMRLGELLGHDFAFHYHGPRQMGIRQRPEAQLIGCLIVCVKLFYPFDKYRRYLNSPSEPAATVMDWKKWCEHMKTARLEQRQGRPGFTTQELTELQESDVFDMRPDQLDQYLDFYAESFLDNAEIQRTKESDDFKNALYGMFPIGGKERNPAVKLGDVSSHERTLETVKAVHSDMKTRDVVSEEQAALSPGQMYPIWKQAEAMPKRAILFYEEAARLSGLTMDMLVKAVFFTEARVEKWRRKQRSEEGPRRGKAIA</sequence>
<evidence type="ECO:0000313" key="14">
    <source>
        <dbReference type="EMBL" id="KAH7084219.1"/>
    </source>
</evidence>
<keyword evidence="15" id="KW-1185">Reference proteome</keyword>
<evidence type="ECO:0000256" key="3">
    <source>
        <dbReference type="ARBA" id="ARBA00022723"/>
    </source>
</evidence>
<evidence type="ECO:0000256" key="8">
    <source>
        <dbReference type="ARBA" id="ARBA00023163"/>
    </source>
</evidence>
<keyword evidence="7" id="KW-0238">DNA-binding</keyword>
<dbReference type="OrthoDB" id="428577at2759"/>
<evidence type="ECO:0000259" key="13">
    <source>
        <dbReference type="Pfam" id="PF20645"/>
    </source>
</evidence>
<feature type="region of interest" description="Disordered" evidence="10">
    <location>
        <begin position="135"/>
        <end position="166"/>
    </location>
</feature>
<evidence type="ECO:0008006" key="16">
    <source>
        <dbReference type="Google" id="ProtNLM"/>
    </source>
</evidence>
<evidence type="ECO:0000259" key="12">
    <source>
        <dbReference type="Pfam" id="PF20644"/>
    </source>
</evidence>
<keyword evidence="3" id="KW-0479">Metal-binding</keyword>
<dbReference type="Pfam" id="PF20644">
    <property type="entry name" value="Rrn7_cyclin_N"/>
    <property type="match status" value="1"/>
</dbReference>
<dbReference type="Proteomes" id="UP000813461">
    <property type="component" value="Unassembled WGS sequence"/>
</dbReference>
<feature type="compositionally biased region" description="Polar residues" evidence="10">
    <location>
        <begin position="135"/>
        <end position="146"/>
    </location>
</feature>
<dbReference type="Pfam" id="PF20645">
    <property type="entry name" value="Rrn7_cyclin_C"/>
    <property type="match status" value="1"/>
</dbReference>
<keyword evidence="5" id="KW-0862">Zinc</keyword>
<feature type="domain" description="RRN7-type" evidence="11">
    <location>
        <begin position="9"/>
        <end position="38"/>
    </location>
</feature>
<keyword evidence="9" id="KW-0539">Nucleus</keyword>
<dbReference type="GO" id="GO:0008270">
    <property type="term" value="F:zinc ion binding"/>
    <property type="evidence" value="ECO:0007669"/>
    <property type="project" value="UniProtKB-KW"/>
</dbReference>
<gene>
    <name evidence="14" type="ORF">FB567DRAFT_498126</name>
</gene>
<dbReference type="GO" id="GO:0070860">
    <property type="term" value="C:RNA polymerase I core factor complex"/>
    <property type="evidence" value="ECO:0007669"/>
    <property type="project" value="InterPro"/>
</dbReference>
<reference evidence="14" key="1">
    <citation type="journal article" date="2021" name="Nat. Commun.">
        <title>Genetic determinants of endophytism in the Arabidopsis root mycobiome.</title>
        <authorList>
            <person name="Mesny F."/>
            <person name="Miyauchi S."/>
            <person name="Thiergart T."/>
            <person name="Pickel B."/>
            <person name="Atanasova L."/>
            <person name="Karlsson M."/>
            <person name="Huettel B."/>
            <person name="Barry K.W."/>
            <person name="Haridas S."/>
            <person name="Chen C."/>
            <person name="Bauer D."/>
            <person name="Andreopoulos W."/>
            <person name="Pangilinan J."/>
            <person name="LaButti K."/>
            <person name="Riley R."/>
            <person name="Lipzen A."/>
            <person name="Clum A."/>
            <person name="Drula E."/>
            <person name="Henrissat B."/>
            <person name="Kohler A."/>
            <person name="Grigoriev I.V."/>
            <person name="Martin F.M."/>
            <person name="Hacquard S."/>
        </authorList>
    </citation>
    <scope>NUCLEOTIDE SEQUENCE</scope>
    <source>
        <strain evidence="14">MPI-SDFR-AT-0120</strain>
    </source>
</reference>
<evidence type="ECO:0000256" key="4">
    <source>
        <dbReference type="ARBA" id="ARBA00022771"/>
    </source>
</evidence>
<keyword evidence="4" id="KW-0863">Zinc-finger</keyword>
<evidence type="ECO:0000256" key="2">
    <source>
        <dbReference type="ARBA" id="ARBA00006899"/>
    </source>
</evidence>
<dbReference type="EMBL" id="JAGMVJ010000012">
    <property type="protein sequence ID" value="KAH7084219.1"/>
    <property type="molecule type" value="Genomic_DNA"/>
</dbReference>
<dbReference type="PANTHER" id="PTHR31576">
    <property type="entry name" value="TATA BOX-BINDING PROTEIN-ASSOCIATED FACTOR RNA POLYMERASE I SUBUNIT B"/>
    <property type="match status" value="1"/>
</dbReference>
<dbReference type="GO" id="GO:0001164">
    <property type="term" value="F:RNA polymerase I core promoter sequence-specific DNA binding"/>
    <property type="evidence" value="ECO:0007669"/>
    <property type="project" value="InterPro"/>
</dbReference>
<comment type="similarity">
    <text evidence="2">Belongs to the RRN7/TAF1B family.</text>
</comment>
<dbReference type="AlphaFoldDB" id="A0A8K0R4I5"/>
<evidence type="ECO:0000256" key="7">
    <source>
        <dbReference type="ARBA" id="ARBA00023125"/>
    </source>
</evidence>
<keyword evidence="8" id="KW-0804">Transcription</keyword>
<accession>A0A8K0R4I5</accession>
<dbReference type="InterPro" id="IPR048538">
    <property type="entry name" value="Rrn7_cyclin_C"/>
</dbReference>
<evidence type="ECO:0000259" key="11">
    <source>
        <dbReference type="Pfam" id="PF11781"/>
    </source>
</evidence>
<feature type="domain" description="Rrn7/TAF1B C-terminal cyclin" evidence="13">
    <location>
        <begin position="241"/>
        <end position="408"/>
    </location>
</feature>
<keyword evidence="6" id="KW-0805">Transcription regulation</keyword>
<protein>
    <recommendedName>
        <fullName evidence="16">RRN7-type domain-containing protein</fullName>
    </recommendedName>
</protein>
<name>A0A8K0R4I5_9PLEO</name>
<evidence type="ECO:0000256" key="1">
    <source>
        <dbReference type="ARBA" id="ARBA00004604"/>
    </source>
</evidence>
<evidence type="ECO:0000256" key="9">
    <source>
        <dbReference type="ARBA" id="ARBA00023242"/>
    </source>
</evidence>